<dbReference type="PANTHER" id="PTHR34385:SF1">
    <property type="entry name" value="PEPTIDOGLYCAN L-ALANYL-D-GLUTAMATE ENDOPEPTIDASE CWLK"/>
    <property type="match status" value="1"/>
</dbReference>
<proteinExistence type="predicted"/>
<dbReference type="Pfam" id="PF02557">
    <property type="entry name" value="VanY"/>
    <property type="match status" value="1"/>
</dbReference>
<dbReference type="PANTHER" id="PTHR34385">
    <property type="entry name" value="D-ALANYL-D-ALANINE CARBOXYPEPTIDASE"/>
    <property type="match status" value="1"/>
</dbReference>
<reference evidence="3 4" key="1">
    <citation type="submission" date="2015-12" db="EMBL/GenBank/DDBJ databases">
        <authorList>
            <person name="Shamseldin A."/>
            <person name="Moawad H."/>
            <person name="Abd El-Rahim W.M."/>
            <person name="Sadowsky M.J."/>
        </authorList>
    </citation>
    <scope>NUCLEOTIDE SEQUENCE [LARGE SCALE GENOMIC DNA]</scope>
    <source>
        <strain evidence="3 4">Ar51</strain>
    </source>
</reference>
<sequence length="218" mass="23324">MTGAVAGLVLSLGLIAPSVPAVAATNYDIDSASSQQVVVNKHRALNPASYVPATLVRVQGERLRAEAADAYKQLAKAAKADGVNIMPISGYRSFSQQASLYDSYVRQYGQTTADTLAARPGHSEHQTGLAMDIGNASGTCALQACFASTPAGQWAAEHGPEHGFIIRYPAGAEDITGYTYEPWHLRYVGKALALDMQTRQMATLEQYFELEAAPDYLP</sequence>
<dbReference type="STRING" id="121292.AU252_05485"/>
<dbReference type="SUPFAM" id="SSF55166">
    <property type="entry name" value="Hedgehog/DD-peptidase"/>
    <property type="match status" value="1"/>
</dbReference>
<dbReference type="AlphaFoldDB" id="A0A0U3Q273"/>
<evidence type="ECO:0000256" key="1">
    <source>
        <dbReference type="SAM" id="SignalP"/>
    </source>
</evidence>
<name>A0A0U3Q273_9MICC</name>
<dbReference type="InterPro" id="IPR003709">
    <property type="entry name" value="VanY-like_core_dom"/>
</dbReference>
<evidence type="ECO:0000313" key="3">
    <source>
        <dbReference type="EMBL" id="ALV40686.1"/>
    </source>
</evidence>
<feature type="signal peptide" evidence="1">
    <location>
        <begin position="1"/>
        <end position="23"/>
    </location>
</feature>
<evidence type="ECO:0000313" key="4">
    <source>
        <dbReference type="Proteomes" id="UP000065151"/>
    </source>
</evidence>
<dbReference type="RefSeq" id="WP_058929856.1">
    <property type="nucleotide sequence ID" value="NZ_CP013747.1"/>
</dbReference>
<dbReference type="InterPro" id="IPR009045">
    <property type="entry name" value="Zn_M74/Hedgehog-like"/>
</dbReference>
<dbReference type="GO" id="GO:0008233">
    <property type="term" value="F:peptidase activity"/>
    <property type="evidence" value="ECO:0007669"/>
    <property type="project" value="InterPro"/>
</dbReference>
<dbReference type="EMBL" id="CP013747">
    <property type="protein sequence ID" value="ALV40686.1"/>
    <property type="molecule type" value="Genomic_DNA"/>
</dbReference>
<feature type="chain" id="PRO_5006843353" description="D-alanyl-D-alanine carboxypeptidase-like core domain-containing protein" evidence="1">
    <location>
        <begin position="24"/>
        <end position="218"/>
    </location>
</feature>
<gene>
    <name evidence="3" type="ORF">AU252_05485</name>
</gene>
<organism evidence="3">
    <name type="scientific">Pseudarthrobacter sulfonivorans</name>
    <dbReference type="NCBI Taxonomy" id="121292"/>
    <lineage>
        <taxon>Bacteria</taxon>
        <taxon>Bacillati</taxon>
        <taxon>Actinomycetota</taxon>
        <taxon>Actinomycetes</taxon>
        <taxon>Micrococcales</taxon>
        <taxon>Micrococcaceae</taxon>
        <taxon>Pseudarthrobacter</taxon>
    </lineage>
</organism>
<dbReference type="Gene3D" id="3.30.1380.10">
    <property type="match status" value="1"/>
</dbReference>
<accession>A0A0U3Q273</accession>
<protein>
    <recommendedName>
        <fullName evidence="2">D-alanyl-D-alanine carboxypeptidase-like core domain-containing protein</fullName>
    </recommendedName>
</protein>
<evidence type="ECO:0000259" key="2">
    <source>
        <dbReference type="Pfam" id="PF02557"/>
    </source>
</evidence>
<keyword evidence="1" id="KW-0732">Signal</keyword>
<dbReference type="Proteomes" id="UP000065151">
    <property type="component" value="Chromosome"/>
</dbReference>
<dbReference type="InterPro" id="IPR052179">
    <property type="entry name" value="DD-CPase-like"/>
</dbReference>
<dbReference type="CDD" id="cd14852">
    <property type="entry name" value="LD-carboxypeptidase"/>
    <property type="match status" value="1"/>
</dbReference>
<dbReference type="InterPro" id="IPR058193">
    <property type="entry name" value="VanY/YodJ_core_dom"/>
</dbReference>
<dbReference type="GO" id="GO:0006508">
    <property type="term" value="P:proteolysis"/>
    <property type="evidence" value="ECO:0007669"/>
    <property type="project" value="InterPro"/>
</dbReference>
<feature type="domain" description="D-alanyl-D-alanine carboxypeptidase-like core" evidence="2">
    <location>
        <begin position="61"/>
        <end position="190"/>
    </location>
</feature>
<dbReference type="KEGG" id="psul:AU252_05485"/>